<evidence type="ECO:0000313" key="3">
    <source>
        <dbReference type="EMBL" id="GER27071.1"/>
    </source>
</evidence>
<keyword evidence="2" id="KW-0732">Signal</keyword>
<keyword evidence="1" id="KW-0472">Membrane</keyword>
<feature type="signal peptide" evidence="2">
    <location>
        <begin position="1"/>
        <end position="32"/>
    </location>
</feature>
<gene>
    <name evidence="3" type="ORF">STAS_02744</name>
</gene>
<evidence type="ECO:0000256" key="1">
    <source>
        <dbReference type="SAM" id="Phobius"/>
    </source>
</evidence>
<dbReference type="PANTHER" id="PTHR36485:SF1">
    <property type="entry name" value="TRANSMEMBRANE PROTEIN"/>
    <property type="match status" value="1"/>
</dbReference>
<feature type="transmembrane region" description="Helical" evidence="1">
    <location>
        <begin position="99"/>
        <end position="120"/>
    </location>
</feature>
<dbReference type="OrthoDB" id="2157498at2759"/>
<dbReference type="AlphaFoldDB" id="A0A5A7P3C9"/>
<name>A0A5A7P3C9_STRAF</name>
<evidence type="ECO:0000313" key="4">
    <source>
        <dbReference type="Proteomes" id="UP000325081"/>
    </source>
</evidence>
<keyword evidence="1" id="KW-0812">Transmembrane</keyword>
<feature type="chain" id="PRO_5023098518" evidence="2">
    <location>
        <begin position="33"/>
        <end position="214"/>
    </location>
</feature>
<comment type="caution">
    <text evidence="3">The sequence shown here is derived from an EMBL/GenBank/DDBJ whole genome shotgun (WGS) entry which is preliminary data.</text>
</comment>
<protein>
    <submittedName>
        <fullName evidence="3">Auxin response factor 2</fullName>
    </submittedName>
</protein>
<sequence>MWRLAVATGSHNSIAAWWTLVVIGGRVSVVASSPLESEAVRLRGPPSARSVPLPPPALPNSLFLPPSPAVLRNVIGFSGERLEKMLSRPMFVALTERVFWGWFFLMVGSFSFVGFLYAAVISKLQPPSHSVIIRAIQDDCVSSLVKHEIVQACMIYFGKASTLDLFPKTTFRILTLRSCIQEWFVLWSCLRKLRLMALLPPGAELLISEIEGFD</sequence>
<evidence type="ECO:0000256" key="2">
    <source>
        <dbReference type="SAM" id="SignalP"/>
    </source>
</evidence>
<dbReference type="EMBL" id="BKCP01001558">
    <property type="protein sequence ID" value="GER27071.1"/>
    <property type="molecule type" value="Genomic_DNA"/>
</dbReference>
<organism evidence="3 4">
    <name type="scientific">Striga asiatica</name>
    <name type="common">Asiatic witchweed</name>
    <name type="synonym">Buchnera asiatica</name>
    <dbReference type="NCBI Taxonomy" id="4170"/>
    <lineage>
        <taxon>Eukaryota</taxon>
        <taxon>Viridiplantae</taxon>
        <taxon>Streptophyta</taxon>
        <taxon>Embryophyta</taxon>
        <taxon>Tracheophyta</taxon>
        <taxon>Spermatophyta</taxon>
        <taxon>Magnoliopsida</taxon>
        <taxon>eudicotyledons</taxon>
        <taxon>Gunneridae</taxon>
        <taxon>Pentapetalae</taxon>
        <taxon>asterids</taxon>
        <taxon>lamiids</taxon>
        <taxon>Lamiales</taxon>
        <taxon>Orobanchaceae</taxon>
        <taxon>Buchnereae</taxon>
        <taxon>Striga</taxon>
    </lineage>
</organism>
<accession>A0A5A7P3C9</accession>
<keyword evidence="1" id="KW-1133">Transmembrane helix</keyword>
<reference evidence="4" key="1">
    <citation type="journal article" date="2019" name="Curr. Biol.">
        <title>Genome Sequence of Striga asiatica Provides Insight into the Evolution of Plant Parasitism.</title>
        <authorList>
            <person name="Yoshida S."/>
            <person name="Kim S."/>
            <person name="Wafula E.K."/>
            <person name="Tanskanen J."/>
            <person name="Kim Y.M."/>
            <person name="Honaas L."/>
            <person name="Yang Z."/>
            <person name="Spallek T."/>
            <person name="Conn C.E."/>
            <person name="Ichihashi Y."/>
            <person name="Cheong K."/>
            <person name="Cui S."/>
            <person name="Der J.P."/>
            <person name="Gundlach H."/>
            <person name="Jiao Y."/>
            <person name="Hori C."/>
            <person name="Ishida J.K."/>
            <person name="Kasahara H."/>
            <person name="Kiba T."/>
            <person name="Kim M.S."/>
            <person name="Koo N."/>
            <person name="Laohavisit A."/>
            <person name="Lee Y.H."/>
            <person name="Lumba S."/>
            <person name="McCourt P."/>
            <person name="Mortimer J.C."/>
            <person name="Mutuku J.M."/>
            <person name="Nomura T."/>
            <person name="Sasaki-Sekimoto Y."/>
            <person name="Seto Y."/>
            <person name="Wang Y."/>
            <person name="Wakatake T."/>
            <person name="Sakakibara H."/>
            <person name="Demura T."/>
            <person name="Yamaguchi S."/>
            <person name="Yoneyama K."/>
            <person name="Manabe R.I."/>
            <person name="Nelson D.C."/>
            <person name="Schulman A.H."/>
            <person name="Timko M.P."/>
            <person name="dePamphilis C.W."/>
            <person name="Choi D."/>
            <person name="Shirasu K."/>
        </authorList>
    </citation>
    <scope>NUCLEOTIDE SEQUENCE [LARGE SCALE GENOMIC DNA]</scope>
    <source>
        <strain evidence="4">cv. UVA1</strain>
    </source>
</reference>
<proteinExistence type="predicted"/>
<keyword evidence="4" id="KW-1185">Reference proteome</keyword>
<dbReference type="PANTHER" id="PTHR36485">
    <property type="entry name" value="OS01G0939000 PROTEIN"/>
    <property type="match status" value="1"/>
</dbReference>
<dbReference type="Proteomes" id="UP000325081">
    <property type="component" value="Unassembled WGS sequence"/>
</dbReference>